<dbReference type="Gene3D" id="3.60.21.10">
    <property type="match status" value="1"/>
</dbReference>
<dbReference type="Pfam" id="PF00149">
    <property type="entry name" value="Metallophos"/>
    <property type="match status" value="1"/>
</dbReference>
<feature type="domain" description="Calcineurin-like phosphoesterase" evidence="1">
    <location>
        <begin position="4"/>
        <end position="233"/>
    </location>
</feature>
<dbReference type="InParanoid" id="A0A2T3AA23"/>
<name>A0A2T3AA23_9PEZI</name>
<protein>
    <submittedName>
        <fullName evidence="2">Metallo-dependent phosphatase-like protein</fullName>
    </submittedName>
</protein>
<dbReference type="CDD" id="cd07379">
    <property type="entry name" value="MPP_239FB"/>
    <property type="match status" value="1"/>
</dbReference>
<dbReference type="Proteomes" id="UP000241462">
    <property type="component" value="Unassembled WGS sequence"/>
</dbReference>
<gene>
    <name evidence="2" type="ORF">BD289DRAFT_460418</name>
</gene>
<dbReference type="AlphaFoldDB" id="A0A2T3AA23"/>
<dbReference type="PANTHER" id="PTHR12905">
    <property type="entry name" value="METALLOPHOSPHOESTERASE"/>
    <property type="match status" value="1"/>
</dbReference>
<dbReference type="GO" id="GO:0016787">
    <property type="term" value="F:hydrolase activity"/>
    <property type="evidence" value="ECO:0007669"/>
    <property type="project" value="InterPro"/>
</dbReference>
<sequence>MRTRLLIISDTHGSTPFSSAKGFSLPKADVLIHCGDLTTKSELYEYEATFNMLREIDANLKLVIPGNHDGVLDTKYWDDLCEAKRRWASPFTLATWLQRPHDAHTIVQKARHDGIHVLIGQGTYHFILANGAKFTVYASPWTPAYGFWGFQYADVEDSSTDTIGRSSSDCTDNNRLRHSFSDLQPGTDLAMTHGPPYGILDTTHQQDRVGCRMLRECVQRARPRVHCFGHIHEAAGYAVATWDVQDEKKTGNVNDEIVENVSQPGKGLLRQLSLCEQDATHIDLEEGRQTLFINAAVMDTRLRPDQSPWILDMDLPFPDEEHKRKANETGQLLAAVRAGESP</sequence>
<dbReference type="EMBL" id="KZ678427">
    <property type="protein sequence ID" value="PSR88536.1"/>
    <property type="molecule type" value="Genomic_DNA"/>
</dbReference>
<evidence type="ECO:0000259" key="1">
    <source>
        <dbReference type="Pfam" id="PF00149"/>
    </source>
</evidence>
<dbReference type="InterPro" id="IPR029052">
    <property type="entry name" value="Metallo-depent_PP-like"/>
</dbReference>
<dbReference type="InterPro" id="IPR051693">
    <property type="entry name" value="UPF0046_metallophosphoest"/>
</dbReference>
<dbReference type="InterPro" id="IPR004843">
    <property type="entry name" value="Calcineurin-like_PHP"/>
</dbReference>
<reference evidence="2 3" key="1">
    <citation type="journal article" date="2018" name="Mycol. Prog.">
        <title>Coniella lustricola, a new species from submerged detritus.</title>
        <authorList>
            <person name="Raudabaugh D.B."/>
            <person name="Iturriaga T."/>
            <person name="Carver A."/>
            <person name="Mondo S."/>
            <person name="Pangilinan J."/>
            <person name="Lipzen A."/>
            <person name="He G."/>
            <person name="Amirebrahimi M."/>
            <person name="Grigoriev I.V."/>
            <person name="Miller A.N."/>
        </authorList>
    </citation>
    <scope>NUCLEOTIDE SEQUENCE [LARGE SCALE GENOMIC DNA]</scope>
    <source>
        <strain evidence="2 3">B22-T-1</strain>
    </source>
</reference>
<organism evidence="2 3">
    <name type="scientific">Coniella lustricola</name>
    <dbReference type="NCBI Taxonomy" id="2025994"/>
    <lineage>
        <taxon>Eukaryota</taxon>
        <taxon>Fungi</taxon>
        <taxon>Dikarya</taxon>
        <taxon>Ascomycota</taxon>
        <taxon>Pezizomycotina</taxon>
        <taxon>Sordariomycetes</taxon>
        <taxon>Sordariomycetidae</taxon>
        <taxon>Diaporthales</taxon>
        <taxon>Schizoparmaceae</taxon>
        <taxon>Coniella</taxon>
    </lineage>
</organism>
<dbReference type="SUPFAM" id="SSF56300">
    <property type="entry name" value="Metallo-dependent phosphatases"/>
    <property type="match status" value="1"/>
</dbReference>
<dbReference type="PANTHER" id="PTHR12905:SF0">
    <property type="entry name" value="CALCINEURIN-LIKE PHOSPHOESTERASE DOMAIN-CONTAINING PROTEIN"/>
    <property type="match status" value="1"/>
</dbReference>
<evidence type="ECO:0000313" key="3">
    <source>
        <dbReference type="Proteomes" id="UP000241462"/>
    </source>
</evidence>
<keyword evidence="3" id="KW-1185">Reference proteome</keyword>
<proteinExistence type="predicted"/>
<dbReference type="OrthoDB" id="630188at2759"/>
<accession>A0A2T3AA23</accession>
<evidence type="ECO:0000313" key="2">
    <source>
        <dbReference type="EMBL" id="PSR88536.1"/>
    </source>
</evidence>